<dbReference type="EMBL" id="QNUK01000069">
    <property type="protein sequence ID" value="KAF5903720.1"/>
    <property type="molecule type" value="Genomic_DNA"/>
</dbReference>
<gene>
    <name evidence="4" type="ORF">DAT39_006536</name>
</gene>
<dbReference type="GO" id="GO:0003677">
    <property type="term" value="F:DNA binding"/>
    <property type="evidence" value="ECO:0007669"/>
    <property type="project" value="UniProtKB-UniRule"/>
</dbReference>
<reference evidence="4" key="1">
    <citation type="submission" date="2020-07" db="EMBL/GenBank/DDBJ databases">
        <title>Clarias magur genome sequencing, assembly and annotation.</title>
        <authorList>
            <person name="Kushwaha B."/>
            <person name="Kumar R."/>
            <person name="Das P."/>
            <person name="Joshi C.G."/>
            <person name="Kumar D."/>
            <person name="Nagpure N.S."/>
            <person name="Pandey M."/>
            <person name="Agarwal S."/>
            <person name="Srivastava S."/>
            <person name="Singh M."/>
            <person name="Sahoo L."/>
            <person name="Jayasankar P."/>
            <person name="Meher P.K."/>
            <person name="Koringa P.G."/>
            <person name="Iquebal M.A."/>
            <person name="Das S.P."/>
            <person name="Bit A."/>
            <person name="Patnaik S."/>
            <person name="Patel N."/>
            <person name="Shah T.M."/>
            <person name="Hinsu A."/>
            <person name="Jena J.K."/>
        </authorList>
    </citation>
    <scope>NUCLEOTIDE SEQUENCE</scope>
    <source>
        <strain evidence="4">CIFAMagur01</strain>
        <tissue evidence="4">Testis</tissue>
    </source>
</reference>
<evidence type="ECO:0000259" key="3">
    <source>
        <dbReference type="PROSITE" id="PS50118"/>
    </source>
</evidence>
<dbReference type="Gene3D" id="1.10.30.10">
    <property type="entry name" value="High mobility group box domain"/>
    <property type="match status" value="1"/>
</dbReference>
<comment type="caution">
    <text evidence="4">The sequence shown here is derived from an EMBL/GenBank/DDBJ whole genome shotgun (WGS) entry which is preliminary data.</text>
</comment>
<feature type="compositionally biased region" description="Basic and acidic residues" evidence="2">
    <location>
        <begin position="359"/>
        <end position="372"/>
    </location>
</feature>
<evidence type="ECO:0000256" key="1">
    <source>
        <dbReference type="PROSITE-ProRule" id="PRU00267"/>
    </source>
</evidence>
<accession>A0A8J4XF45</accession>
<dbReference type="InterPro" id="IPR009071">
    <property type="entry name" value="HMG_box_dom"/>
</dbReference>
<dbReference type="PROSITE" id="PS50118">
    <property type="entry name" value="HMG_BOX_2"/>
    <property type="match status" value="1"/>
</dbReference>
<feature type="DNA-binding region" description="HMG box" evidence="1">
    <location>
        <begin position="211"/>
        <end position="279"/>
    </location>
</feature>
<dbReference type="SMART" id="SM00398">
    <property type="entry name" value="HMG"/>
    <property type="match status" value="1"/>
</dbReference>
<dbReference type="PANTHER" id="PTHR47279">
    <property type="entry name" value="TRANSCRIPTION FACTOR SOX-30"/>
    <property type="match status" value="1"/>
</dbReference>
<feature type="non-terminal residue" evidence="4">
    <location>
        <position position="1"/>
    </location>
</feature>
<dbReference type="PANTHER" id="PTHR47279:SF1">
    <property type="entry name" value="TRANSCRIPTION FACTOR SOX-30"/>
    <property type="match status" value="1"/>
</dbReference>
<feature type="region of interest" description="Disordered" evidence="2">
    <location>
        <begin position="1"/>
        <end position="22"/>
    </location>
</feature>
<sequence>MLKEAEDGAGAEDVPPNKAQGQKKISNFWKTNDNQLEGDLSHFLVEWKSGLHLDLIANAMPVNRFKEILSSLSYQETSIGMHLYHNSFLDYDDFSALDQYLFGQESVADSRDTNSRDTHLIAGLKFPQVLDTNVLEESHRRDIHVVDWMLIKRERILEEKGESDARETDKVHCKSTAIRLVAWCNKRYKRVSGVMRDNLKTSKGKDRNSRIKRPMNAYIIWARKQRSVVAKAYPNASAAEVSEQLGIEWRKLSEDQKMPYYLEASRLKWEHSLQFPDWEYKPHRQKRKQVCPDEAAPETSAIQNNLIFSDYDLTPHHQKRKQVGLEVTSPQTPSDASPAKAQALLQVKSMSLEKTVSPRRPDREPTPPHFPDDLPSCMPEPLFIQT</sequence>
<keyword evidence="1" id="KW-0539">Nucleus</keyword>
<dbReference type="Proteomes" id="UP000727407">
    <property type="component" value="Unassembled WGS sequence"/>
</dbReference>
<dbReference type="AlphaFoldDB" id="A0A8J4XF45"/>
<dbReference type="Pfam" id="PF00505">
    <property type="entry name" value="HMG_box"/>
    <property type="match status" value="1"/>
</dbReference>
<dbReference type="InterPro" id="IPR036910">
    <property type="entry name" value="HMG_box_dom_sf"/>
</dbReference>
<evidence type="ECO:0000256" key="2">
    <source>
        <dbReference type="SAM" id="MobiDB-lite"/>
    </source>
</evidence>
<evidence type="ECO:0000313" key="5">
    <source>
        <dbReference type="Proteomes" id="UP000727407"/>
    </source>
</evidence>
<feature type="domain" description="HMG box" evidence="3">
    <location>
        <begin position="211"/>
        <end position="279"/>
    </location>
</feature>
<feature type="region of interest" description="Disordered" evidence="2">
    <location>
        <begin position="319"/>
        <end position="386"/>
    </location>
</feature>
<proteinExistence type="predicted"/>
<keyword evidence="5" id="KW-1185">Reference proteome</keyword>
<evidence type="ECO:0000313" key="4">
    <source>
        <dbReference type="EMBL" id="KAF5903720.1"/>
    </source>
</evidence>
<dbReference type="SUPFAM" id="SSF47095">
    <property type="entry name" value="HMG-box"/>
    <property type="match status" value="1"/>
</dbReference>
<dbReference type="OrthoDB" id="6247875at2759"/>
<dbReference type="InterPro" id="IPR052856">
    <property type="entry name" value="SOX30_TF"/>
</dbReference>
<organism evidence="4 5">
    <name type="scientific">Clarias magur</name>
    <name type="common">Asian catfish</name>
    <name type="synonym">Macropteronotus magur</name>
    <dbReference type="NCBI Taxonomy" id="1594786"/>
    <lineage>
        <taxon>Eukaryota</taxon>
        <taxon>Metazoa</taxon>
        <taxon>Chordata</taxon>
        <taxon>Craniata</taxon>
        <taxon>Vertebrata</taxon>
        <taxon>Euteleostomi</taxon>
        <taxon>Actinopterygii</taxon>
        <taxon>Neopterygii</taxon>
        <taxon>Teleostei</taxon>
        <taxon>Ostariophysi</taxon>
        <taxon>Siluriformes</taxon>
        <taxon>Clariidae</taxon>
        <taxon>Clarias</taxon>
    </lineage>
</organism>
<dbReference type="GO" id="GO:0005634">
    <property type="term" value="C:nucleus"/>
    <property type="evidence" value="ECO:0007669"/>
    <property type="project" value="UniProtKB-UniRule"/>
</dbReference>
<protein>
    <submittedName>
        <fullName evidence="4">Transcription factor SOX-30</fullName>
    </submittedName>
</protein>
<keyword evidence="1" id="KW-0238">DNA-binding</keyword>
<name>A0A8J4XF45_CLAMG</name>